<comment type="caution">
    <text evidence="3">The sequence shown here is derived from an EMBL/GenBank/DDBJ whole genome shotgun (WGS) entry which is preliminary data.</text>
</comment>
<keyword evidence="4" id="KW-1185">Reference proteome</keyword>
<proteinExistence type="predicted"/>
<protein>
    <submittedName>
        <fullName evidence="3">Tryptophan 7-halogenase</fullName>
    </submittedName>
</protein>
<dbReference type="EMBL" id="JAJLJH010000006">
    <property type="protein sequence ID" value="MCK9687951.1"/>
    <property type="molecule type" value="Genomic_DNA"/>
</dbReference>
<gene>
    <name evidence="3" type="ORF">LPC04_19785</name>
</gene>
<dbReference type="InterPro" id="IPR050816">
    <property type="entry name" value="Flavin-dep_Halogenase_NPB"/>
</dbReference>
<feature type="binding site" evidence="2">
    <location>
        <begin position="15"/>
        <end position="18"/>
    </location>
    <ligand>
        <name>FAD</name>
        <dbReference type="ChEBI" id="CHEBI:57692"/>
    </ligand>
</feature>
<dbReference type="InterPro" id="IPR006905">
    <property type="entry name" value="Flavin_halogenase"/>
</dbReference>
<keyword evidence="2" id="KW-0547">Nucleotide-binding</keyword>
<dbReference type="SUPFAM" id="SSF51905">
    <property type="entry name" value="FAD/NAD(P)-binding domain"/>
    <property type="match status" value="1"/>
</dbReference>
<dbReference type="PIRSF" id="PIRSF011396">
    <property type="entry name" value="Trp_halogenase"/>
    <property type="match status" value="1"/>
</dbReference>
<dbReference type="PANTHER" id="PTHR43747:SF4">
    <property type="entry name" value="FLAVIN-DEPENDENT TRYPTOPHAN HALOGENASE"/>
    <property type="match status" value="1"/>
</dbReference>
<keyword evidence="2" id="KW-0274">FAD</keyword>
<feature type="binding site" evidence="2">
    <location>
        <position position="356"/>
    </location>
    <ligand>
        <name>L-tryptophan</name>
        <dbReference type="ChEBI" id="CHEBI:57912"/>
    </ligand>
</feature>
<evidence type="ECO:0000256" key="2">
    <source>
        <dbReference type="PIRSR" id="PIRSR011396-2"/>
    </source>
</evidence>
<reference evidence="3" key="1">
    <citation type="submission" date="2021-11" db="EMBL/GenBank/DDBJ databases">
        <title>BS-T2-15 a new species belonging to the Comamonadaceae family isolated from the soil of a French oak forest.</title>
        <authorList>
            <person name="Mieszkin S."/>
            <person name="Alain K."/>
        </authorList>
    </citation>
    <scope>NUCLEOTIDE SEQUENCE</scope>
    <source>
        <strain evidence="3">BS-T2-15</strain>
    </source>
</reference>
<organism evidence="3 4">
    <name type="scientific">Scleromatobacter humisilvae</name>
    <dbReference type="NCBI Taxonomy" id="2897159"/>
    <lineage>
        <taxon>Bacteria</taxon>
        <taxon>Pseudomonadati</taxon>
        <taxon>Pseudomonadota</taxon>
        <taxon>Betaproteobacteria</taxon>
        <taxon>Burkholderiales</taxon>
        <taxon>Sphaerotilaceae</taxon>
        <taxon>Scleromatobacter</taxon>
    </lineage>
</organism>
<feature type="binding site" evidence="2">
    <location>
        <position position="193"/>
    </location>
    <ligand>
        <name>FAD</name>
        <dbReference type="ChEBI" id="CHEBI:57692"/>
    </ligand>
</feature>
<evidence type="ECO:0000313" key="4">
    <source>
        <dbReference type="Proteomes" id="UP001139353"/>
    </source>
</evidence>
<accession>A0A9X1YS71</accession>
<dbReference type="Proteomes" id="UP001139353">
    <property type="component" value="Unassembled WGS sequence"/>
</dbReference>
<dbReference type="GO" id="GO:0000166">
    <property type="term" value="F:nucleotide binding"/>
    <property type="evidence" value="ECO:0007669"/>
    <property type="project" value="UniProtKB-KW"/>
</dbReference>
<evidence type="ECO:0000256" key="1">
    <source>
        <dbReference type="PIRSR" id="PIRSR011396-1"/>
    </source>
</evidence>
<dbReference type="InterPro" id="IPR033856">
    <property type="entry name" value="Trp_halogen"/>
</dbReference>
<dbReference type="Pfam" id="PF04820">
    <property type="entry name" value="Trp_halogenase"/>
    <property type="match status" value="1"/>
</dbReference>
<dbReference type="GO" id="GO:0004497">
    <property type="term" value="F:monooxygenase activity"/>
    <property type="evidence" value="ECO:0007669"/>
    <property type="project" value="InterPro"/>
</dbReference>
<dbReference type="Gene3D" id="3.50.50.60">
    <property type="entry name" value="FAD/NAD(P)-binding domain"/>
    <property type="match status" value="1"/>
</dbReference>
<dbReference type="PANTHER" id="PTHR43747">
    <property type="entry name" value="FAD-BINDING PROTEIN"/>
    <property type="match status" value="1"/>
</dbReference>
<feature type="binding site" evidence="2">
    <location>
        <position position="84"/>
    </location>
    <ligand>
        <name>7-chloro-L-tryptophan</name>
        <dbReference type="ChEBI" id="CHEBI:58713"/>
    </ligand>
</feature>
<name>A0A9X1YS71_9BURK</name>
<dbReference type="RefSeq" id="WP_275683994.1">
    <property type="nucleotide sequence ID" value="NZ_JAJLJH010000006.1"/>
</dbReference>
<dbReference type="InterPro" id="IPR036188">
    <property type="entry name" value="FAD/NAD-bd_sf"/>
</dbReference>
<evidence type="ECO:0000313" key="3">
    <source>
        <dbReference type="EMBL" id="MCK9687951.1"/>
    </source>
</evidence>
<feature type="active site" evidence="1">
    <location>
        <position position="84"/>
    </location>
</feature>
<feature type="binding site" evidence="2">
    <location>
        <position position="347"/>
    </location>
    <ligand>
        <name>FAD</name>
        <dbReference type="ChEBI" id="CHEBI:57692"/>
    </ligand>
</feature>
<sequence>MRSHDDVRHVVILGGGSAGWLTAALLAREHHAGEPGGLAVTLIESPNVPAIGVGEGTWPSMRDTLRRIGLSETVLFRECDASFKQGSHFQGWMRGASASDGDHYRHPFTLPLGFGDVDLVAGWLQRHGDRPFAEVVSAQPHVCAAGHAPKQAATPEYAAVANYGYHFDAVKFGLQLRSHAVANLHVRHIADDVTQVLSHDDGDIAALRTRAHGDIEGDLFIDCSGMASVLIGQHFGISMRSCRHLLFNDTALALQVPYATPDAPIACETIATAQPAGWTWDIGLPTRRGVGLVYSSAHVSHDEAERQLRAHASRTGAQGELAAPRRIAFEPGWRERFWHRNCVAVGLSAGFVEPLEASALALVEMSAAMISNEMPATRDEMALVERRFNDAFTYRWERVVDFLKLHYVLSRRDDTGYWRDHRDRASLPDRLAELLALWRHRAPYRNDFARVEEVFPAASYQYVLLGMGFVPEPSTRARHASVGDAAEPYFRETAHLARRMLGALPLQRSLIAHIRAHGMPRA</sequence>
<keyword evidence="2" id="KW-0285">Flavoprotein</keyword>
<dbReference type="AlphaFoldDB" id="A0A9X1YS71"/>